<feature type="domain" description="TonB-dependent receptor-like beta-barrel" evidence="12">
    <location>
        <begin position="347"/>
        <end position="912"/>
    </location>
</feature>
<evidence type="ECO:0000313" key="14">
    <source>
        <dbReference type="EMBL" id="OQP51671.1"/>
    </source>
</evidence>
<comment type="subcellular location">
    <subcellularLocation>
        <location evidence="1 10">Cell outer membrane</location>
        <topology evidence="1 10">Multi-pass membrane protein</topology>
    </subcellularLocation>
</comment>
<dbReference type="NCBIfam" id="TIGR04056">
    <property type="entry name" value="OMP_RagA_SusC"/>
    <property type="match status" value="1"/>
</dbReference>
<dbReference type="Proteomes" id="UP000192277">
    <property type="component" value="Unassembled WGS sequence"/>
</dbReference>
<keyword evidence="5" id="KW-0732">Signal</keyword>
<keyword evidence="3 10" id="KW-1134">Transmembrane beta strand</keyword>
<dbReference type="Pfam" id="PF00593">
    <property type="entry name" value="TonB_dep_Rec_b-barrel"/>
    <property type="match status" value="1"/>
</dbReference>
<organism evidence="14 15">
    <name type="scientific">Niastella koreensis</name>
    <dbReference type="NCBI Taxonomy" id="354356"/>
    <lineage>
        <taxon>Bacteria</taxon>
        <taxon>Pseudomonadati</taxon>
        <taxon>Bacteroidota</taxon>
        <taxon>Chitinophagia</taxon>
        <taxon>Chitinophagales</taxon>
        <taxon>Chitinophagaceae</taxon>
        <taxon>Niastella</taxon>
    </lineage>
</organism>
<evidence type="ECO:0000256" key="9">
    <source>
        <dbReference type="ARBA" id="ARBA00023237"/>
    </source>
</evidence>
<proteinExistence type="inferred from homology"/>
<evidence type="ECO:0000259" key="12">
    <source>
        <dbReference type="Pfam" id="PF00593"/>
    </source>
</evidence>
<keyword evidence="6 11" id="KW-0798">TonB box</keyword>
<evidence type="ECO:0000256" key="10">
    <source>
        <dbReference type="PROSITE-ProRule" id="PRU01360"/>
    </source>
</evidence>
<dbReference type="Pfam" id="PF07715">
    <property type="entry name" value="Plug"/>
    <property type="match status" value="1"/>
</dbReference>
<dbReference type="EMBL" id="LWBO01000005">
    <property type="protein sequence ID" value="OQP51671.1"/>
    <property type="molecule type" value="Genomic_DNA"/>
</dbReference>
<dbReference type="InterPro" id="IPR000531">
    <property type="entry name" value="Beta-barrel_TonB"/>
</dbReference>
<keyword evidence="4 10" id="KW-0812">Transmembrane</keyword>
<dbReference type="InterPro" id="IPR036942">
    <property type="entry name" value="Beta-barrel_TonB_sf"/>
</dbReference>
<evidence type="ECO:0000256" key="11">
    <source>
        <dbReference type="RuleBase" id="RU003357"/>
    </source>
</evidence>
<evidence type="ECO:0000256" key="4">
    <source>
        <dbReference type="ARBA" id="ARBA00022692"/>
    </source>
</evidence>
<comment type="similarity">
    <text evidence="10 11">Belongs to the TonB-dependent receptor family.</text>
</comment>
<keyword evidence="8" id="KW-0675">Receptor</keyword>
<evidence type="ECO:0000256" key="2">
    <source>
        <dbReference type="ARBA" id="ARBA00022448"/>
    </source>
</evidence>
<dbReference type="InterPro" id="IPR012910">
    <property type="entry name" value="Plug_dom"/>
</dbReference>
<dbReference type="InterPro" id="IPR023996">
    <property type="entry name" value="TonB-dep_OMP_SusC/RagA"/>
</dbReference>
<evidence type="ECO:0000256" key="3">
    <source>
        <dbReference type="ARBA" id="ARBA00022452"/>
    </source>
</evidence>
<evidence type="ECO:0000256" key="8">
    <source>
        <dbReference type="ARBA" id="ARBA00023170"/>
    </source>
</evidence>
<dbReference type="PANTHER" id="PTHR30069">
    <property type="entry name" value="TONB-DEPENDENT OUTER MEMBRANE RECEPTOR"/>
    <property type="match status" value="1"/>
</dbReference>
<comment type="caution">
    <text evidence="14">The sequence shown here is derived from an EMBL/GenBank/DDBJ whole genome shotgun (WGS) entry which is preliminary data.</text>
</comment>
<dbReference type="SUPFAM" id="SSF56935">
    <property type="entry name" value="Porins"/>
    <property type="match status" value="1"/>
</dbReference>
<dbReference type="NCBIfam" id="TIGR04057">
    <property type="entry name" value="SusC_RagA_signa"/>
    <property type="match status" value="1"/>
</dbReference>
<dbReference type="InterPro" id="IPR037066">
    <property type="entry name" value="Plug_dom_sf"/>
</dbReference>
<dbReference type="InterPro" id="IPR039426">
    <property type="entry name" value="TonB-dep_rcpt-like"/>
</dbReference>
<sequence>MTVIVSYVGYAIKEVILKAGAPNFIKLEPEETQLNTVVVVGYGTQKRGTFSGAQTDVKLDKVASRSVHNFTELLQGKAPGVIVQNEGGDPTSLPSVSIRGLGGINGEKVLYVVDGVVTDGVPVVNPNEIENISVLKDASAAIYGARASGGVILITTKKGKSGAASITVDAKYGAQKAWRKLQPLNAKEYADMMNLAADNAGKPRSPAFDATTYPDGQITRTNWMDDIFRTGHINDYNVNINGGSDKSKYFMGFGYRKAEGTLLNTYTERYNFRLNSDHQLKPWLKVGENLQYTFTNGNGANTQSAYTGAILSAIFYPPSVAPYNADGTYAGLPATYAGSYGDVINPVAYLNRLDYKNPVNGILINPYVDIKLHRNLTFRSNFALTKSFSTAREFDTRVLEIGKIFDFNQLSISNDNYTNLLAEQTLTYNKEFGEHHVTAVAGYVYQHELAEGAYAQAQDFTDERVVYRYFQNANDIFKPQSYKTEKALVSYLARVNYDYQEKYLLTLLGRRDGTSLVAKGNKFANYYAVTGGWVISREAFMHGINWLNNLKLRTSYGLLGNLGSLPANSVNVPMQPTTAYMGQDPAQVYGYAEDAISNLNMKWAQSRQYNVGADVAVLDNRLSLNADYFIKNTENMLYRRPPASTNGVNYGKWDNVGEAQDKGIELGINYNGNPKAAFQYSIGATITKVSNKLVSLTDNITTVSTADINIRSTLAPVIMQVGSPLWSYYVVPTAGIFKTQDEVNNYKNKNGALIQPNAKPGDLKFVDVSGNGKIDDSDRVIRKGNYPNFTYGFSFNASYKNFDLNFFVQGVQGNKIFNGLKYLAMQAGASGQNYNMLHDVVNAWTPENPNAAIPRVSLTDANGNFSTVSDWYLDNGSYARIKNVTLGYTLPGKLTNRVKINTLRVYVTANNLVTITKYKGFDPEVGMNEYGIDKGRYPQARSVFVGVNVNF</sequence>
<keyword evidence="9 10" id="KW-0998">Cell outer membrane</keyword>
<reference evidence="14 15" key="1">
    <citation type="submission" date="2016-04" db="EMBL/GenBank/DDBJ databases">
        <authorList>
            <person name="Chen L."/>
            <person name="Zhuang W."/>
            <person name="Wang G."/>
        </authorList>
    </citation>
    <scope>NUCLEOTIDE SEQUENCE [LARGE SCALE GENOMIC DNA]</scope>
    <source>
        <strain evidence="15">GR20</strain>
    </source>
</reference>
<protein>
    <submittedName>
        <fullName evidence="14">SusC/RagA family protein</fullName>
    </submittedName>
</protein>
<evidence type="ECO:0000256" key="7">
    <source>
        <dbReference type="ARBA" id="ARBA00023136"/>
    </source>
</evidence>
<evidence type="ECO:0000256" key="5">
    <source>
        <dbReference type="ARBA" id="ARBA00022729"/>
    </source>
</evidence>
<evidence type="ECO:0000256" key="1">
    <source>
        <dbReference type="ARBA" id="ARBA00004571"/>
    </source>
</evidence>
<feature type="domain" description="TonB-dependent receptor plug" evidence="13">
    <location>
        <begin position="53"/>
        <end position="151"/>
    </location>
</feature>
<gene>
    <name evidence="14" type="ORF">A4D02_25845</name>
</gene>
<keyword evidence="15" id="KW-1185">Reference proteome</keyword>
<dbReference type="PROSITE" id="PS52016">
    <property type="entry name" value="TONB_DEPENDENT_REC_3"/>
    <property type="match status" value="1"/>
</dbReference>
<evidence type="ECO:0000256" key="6">
    <source>
        <dbReference type="ARBA" id="ARBA00023077"/>
    </source>
</evidence>
<dbReference type="PANTHER" id="PTHR30069:SF29">
    <property type="entry name" value="HEMOGLOBIN AND HEMOGLOBIN-HAPTOGLOBIN-BINDING PROTEIN 1-RELATED"/>
    <property type="match status" value="1"/>
</dbReference>
<evidence type="ECO:0000259" key="13">
    <source>
        <dbReference type="Pfam" id="PF07715"/>
    </source>
</evidence>
<dbReference type="Gene3D" id="2.40.170.20">
    <property type="entry name" value="TonB-dependent receptor, beta-barrel domain"/>
    <property type="match status" value="1"/>
</dbReference>
<evidence type="ECO:0000313" key="15">
    <source>
        <dbReference type="Proteomes" id="UP000192277"/>
    </source>
</evidence>
<keyword evidence="2 10" id="KW-0813">Transport</keyword>
<dbReference type="InterPro" id="IPR023997">
    <property type="entry name" value="TonB-dep_OMP_SusC/RagA_CS"/>
</dbReference>
<name>A0ABX3P041_9BACT</name>
<accession>A0ABX3P041</accession>
<dbReference type="Gene3D" id="2.170.130.10">
    <property type="entry name" value="TonB-dependent receptor, plug domain"/>
    <property type="match status" value="1"/>
</dbReference>
<keyword evidence="7 10" id="KW-0472">Membrane</keyword>